<sequence>MVFTVGIAGITGKFARLIAKRLPDKPDGLICGYCGCDVVVCCYPGDDTHMTQGQKLLIDACEEQGLVKEHPDVKSKIQGVHALIGTFMDTFWNPWSQILRPEERTLRYWGTGDEIWESTPYTNAADFVAEVVMDQQATGMQKFLGDRKSIRQIADAFQDAYNERPQLECLGSLDELYKIMHAKREEDLQNKAPYIPLQTHLGVDMNTLPYPGLKRVTFNDFLRTHGIDYLAGAAKALA</sequence>
<evidence type="ECO:0000313" key="2">
    <source>
        <dbReference type="Proteomes" id="UP000738349"/>
    </source>
</evidence>
<dbReference type="SUPFAM" id="SSF51735">
    <property type="entry name" value="NAD(P)-binding Rossmann-fold domains"/>
    <property type="match status" value="1"/>
</dbReference>
<comment type="caution">
    <text evidence="1">The sequence shown here is derived from an EMBL/GenBank/DDBJ whole genome shotgun (WGS) entry which is preliminary data.</text>
</comment>
<evidence type="ECO:0008006" key="3">
    <source>
        <dbReference type="Google" id="ProtNLM"/>
    </source>
</evidence>
<keyword evidence="2" id="KW-1185">Reference proteome</keyword>
<organism evidence="1 2">
    <name type="scientific">Dactylonectria macrodidyma</name>
    <dbReference type="NCBI Taxonomy" id="307937"/>
    <lineage>
        <taxon>Eukaryota</taxon>
        <taxon>Fungi</taxon>
        <taxon>Dikarya</taxon>
        <taxon>Ascomycota</taxon>
        <taxon>Pezizomycotina</taxon>
        <taxon>Sordariomycetes</taxon>
        <taxon>Hypocreomycetidae</taxon>
        <taxon>Hypocreales</taxon>
        <taxon>Nectriaceae</taxon>
        <taxon>Dactylonectria</taxon>
    </lineage>
</organism>
<evidence type="ECO:0000313" key="1">
    <source>
        <dbReference type="EMBL" id="KAH7110678.1"/>
    </source>
</evidence>
<dbReference type="AlphaFoldDB" id="A0A9P9D135"/>
<proteinExistence type="predicted"/>
<dbReference type="EMBL" id="JAGMUV010000044">
    <property type="protein sequence ID" value="KAH7110678.1"/>
    <property type="molecule type" value="Genomic_DNA"/>
</dbReference>
<dbReference type="InterPro" id="IPR036291">
    <property type="entry name" value="NAD(P)-bd_dom_sf"/>
</dbReference>
<accession>A0A9P9D135</accession>
<dbReference type="Proteomes" id="UP000738349">
    <property type="component" value="Unassembled WGS sequence"/>
</dbReference>
<gene>
    <name evidence="1" type="ORF">EDB81DRAFT_849113</name>
</gene>
<protein>
    <recommendedName>
        <fullName evidence="3">NmrA-like domain-containing protein</fullName>
    </recommendedName>
</protein>
<name>A0A9P9D135_9HYPO</name>
<dbReference type="OrthoDB" id="419598at2759"/>
<reference evidence="1" key="1">
    <citation type="journal article" date="2021" name="Nat. Commun.">
        <title>Genetic determinants of endophytism in the Arabidopsis root mycobiome.</title>
        <authorList>
            <person name="Mesny F."/>
            <person name="Miyauchi S."/>
            <person name="Thiergart T."/>
            <person name="Pickel B."/>
            <person name="Atanasova L."/>
            <person name="Karlsson M."/>
            <person name="Huettel B."/>
            <person name="Barry K.W."/>
            <person name="Haridas S."/>
            <person name="Chen C."/>
            <person name="Bauer D."/>
            <person name="Andreopoulos W."/>
            <person name="Pangilinan J."/>
            <person name="LaButti K."/>
            <person name="Riley R."/>
            <person name="Lipzen A."/>
            <person name="Clum A."/>
            <person name="Drula E."/>
            <person name="Henrissat B."/>
            <person name="Kohler A."/>
            <person name="Grigoriev I.V."/>
            <person name="Martin F.M."/>
            <person name="Hacquard S."/>
        </authorList>
    </citation>
    <scope>NUCLEOTIDE SEQUENCE</scope>
    <source>
        <strain evidence="1">MPI-CAGE-AT-0147</strain>
    </source>
</reference>